<dbReference type="InterPro" id="IPR000182">
    <property type="entry name" value="GNAT_dom"/>
</dbReference>
<name>A0A3A9X0K7_9ACTN</name>
<evidence type="ECO:0000256" key="1">
    <source>
        <dbReference type="ARBA" id="ARBA00022679"/>
    </source>
</evidence>
<evidence type="ECO:0000256" key="3">
    <source>
        <dbReference type="SAM" id="MobiDB-lite"/>
    </source>
</evidence>
<evidence type="ECO:0000313" key="5">
    <source>
        <dbReference type="EMBL" id="RKN11977.1"/>
    </source>
</evidence>
<feature type="region of interest" description="Disordered" evidence="3">
    <location>
        <begin position="71"/>
        <end position="97"/>
    </location>
</feature>
<evidence type="ECO:0000313" key="8">
    <source>
        <dbReference type="Proteomes" id="UP000275024"/>
    </source>
</evidence>
<evidence type="ECO:0000259" key="4">
    <source>
        <dbReference type="PROSITE" id="PS51186"/>
    </source>
</evidence>
<evidence type="ECO:0000256" key="2">
    <source>
        <dbReference type="ARBA" id="ARBA00023315"/>
    </source>
</evidence>
<gene>
    <name evidence="6" type="ORF">D7318_07015</name>
    <name evidence="5" type="ORF">D7319_03465</name>
</gene>
<organism evidence="5 8">
    <name type="scientific">Streptomyces radicis</name>
    <dbReference type="NCBI Taxonomy" id="1750517"/>
    <lineage>
        <taxon>Bacteria</taxon>
        <taxon>Bacillati</taxon>
        <taxon>Actinomycetota</taxon>
        <taxon>Actinomycetes</taxon>
        <taxon>Kitasatosporales</taxon>
        <taxon>Streptomycetaceae</taxon>
        <taxon>Streptomyces</taxon>
    </lineage>
</organism>
<keyword evidence="2" id="KW-0012">Acyltransferase</keyword>
<dbReference type="InterPro" id="IPR016181">
    <property type="entry name" value="Acyl_CoA_acyltransferase"/>
</dbReference>
<protein>
    <submittedName>
        <fullName evidence="5">GNAT family N-acetyltransferase</fullName>
    </submittedName>
</protein>
<evidence type="ECO:0000313" key="6">
    <source>
        <dbReference type="EMBL" id="RKN25971.1"/>
    </source>
</evidence>
<proteinExistence type="predicted"/>
<dbReference type="Proteomes" id="UP000268652">
    <property type="component" value="Unassembled WGS sequence"/>
</dbReference>
<dbReference type="Pfam" id="PF00583">
    <property type="entry name" value="Acetyltransf_1"/>
    <property type="match status" value="1"/>
</dbReference>
<evidence type="ECO:0000313" key="7">
    <source>
        <dbReference type="Proteomes" id="UP000268652"/>
    </source>
</evidence>
<dbReference type="Gene3D" id="3.40.630.30">
    <property type="match status" value="1"/>
</dbReference>
<dbReference type="PANTHER" id="PTHR43877:SF2">
    <property type="entry name" value="AMINOALKYLPHOSPHONATE N-ACETYLTRANSFERASE-RELATED"/>
    <property type="match status" value="1"/>
</dbReference>
<dbReference type="AlphaFoldDB" id="A0A3A9X0K7"/>
<dbReference type="PANTHER" id="PTHR43877">
    <property type="entry name" value="AMINOALKYLPHOSPHONATE N-ACETYLTRANSFERASE-RELATED-RELATED"/>
    <property type="match status" value="1"/>
</dbReference>
<dbReference type="PROSITE" id="PS51186">
    <property type="entry name" value="GNAT"/>
    <property type="match status" value="1"/>
</dbReference>
<reference evidence="7 8" key="1">
    <citation type="submission" date="2018-09" db="EMBL/GenBank/DDBJ databases">
        <title>Streptomyces sp. nov. DS1-2, an endophytic actinomycete isolated from roots of Dendrobium scabrilingue.</title>
        <authorList>
            <person name="Kuncharoen N."/>
            <person name="Kudo T."/>
            <person name="Ohkuma M."/>
            <person name="Yuki M."/>
            <person name="Tanasupawat S."/>
        </authorList>
    </citation>
    <scope>NUCLEOTIDE SEQUENCE [LARGE SCALE GENOMIC DNA]</scope>
    <source>
        <strain evidence="5 8">AZ1-7</strain>
        <strain evidence="6 7">DS1-2</strain>
    </source>
</reference>
<dbReference type="EMBL" id="RBDY01000003">
    <property type="protein sequence ID" value="RKN25971.1"/>
    <property type="molecule type" value="Genomic_DNA"/>
</dbReference>
<accession>A0A3A9X0K7</accession>
<dbReference type="CDD" id="cd04301">
    <property type="entry name" value="NAT_SF"/>
    <property type="match status" value="1"/>
</dbReference>
<dbReference type="OrthoDB" id="9802340at2"/>
<dbReference type="RefSeq" id="WP_120695982.1">
    <property type="nucleotide sequence ID" value="NZ_RBDX01000002.1"/>
</dbReference>
<keyword evidence="1 5" id="KW-0808">Transferase</keyword>
<dbReference type="EMBL" id="RBDX01000002">
    <property type="protein sequence ID" value="RKN11977.1"/>
    <property type="molecule type" value="Genomic_DNA"/>
</dbReference>
<feature type="compositionally biased region" description="Basic and acidic residues" evidence="3">
    <location>
        <begin position="75"/>
        <end position="97"/>
    </location>
</feature>
<dbReference type="GO" id="GO:0016747">
    <property type="term" value="F:acyltransferase activity, transferring groups other than amino-acyl groups"/>
    <property type="evidence" value="ECO:0007669"/>
    <property type="project" value="InterPro"/>
</dbReference>
<dbReference type="Proteomes" id="UP000275024">
    <property type="component" value="Unassembled WGS sequence"/>
</dbReference>
<dbReference type="SUPFAM" id="SSF55729">
    <property type="entry name" value="Acyl-CoA N-acyltransferases (Nat)"/>
    <property type="match status" value="1"/>
</dbReference>
<comment type="caution">
    <text evidence="5">The sequence shown here is derived from an EMBL/GenBank/DDBJ whole genome shotgun (WGS) entry which is preliminary data.</text>
</comment>
<dbReference type="InterPro" id="IPR050832">
    <property type="entry name" value="Bact_Acetyltransf"/>
</dbReference>
<keyword evidence="7" id="KW-1185">Reference proteome</keyword>
<sequence>MSLHLRPTTAADLPRLTEWESALHTAVFLGEIGAAWHERALADPRQGHLVAERDGEPFAFAVLAGLGRAPDQADQVDRGDPADRAGRVDPVDRAGRGDPMDRVDRVLEIRRLVVAPERRGAGVGRALLRAVRDRAYLDHRADRVWLDVRSGNARARRLYESEGFMVTSRDVGEDLLIMFHRGCG</sequence>
<feature type="domain" description="N-acetyltransferase" evidence="4">
    <location>
        <begin position="3"/>
        <end position="183"/>
    </location>
</feature>